<dbReference type="PROSITE" id="PS00194">
    <property type="entry name" value="THIOREDOXIN_1"/>
    <property type="match status" value="1"/>
</dbReference>
<feature type="site" description="Deprotonates C-terminal active site Cys" evidence="4">
    <location>
        <position position="25"/>
    </location>
</feature>
<feature type="site" description="Contributes to redox potential value" evidence="4">
    <location>
        <position position="32"/>
    </location>
</feature>
<dbReference type="SUPFAM" id="SSF52833">
    <property type="entry name" value="Thioredoxin-like"/>
    <property type="match status" value="1"/>
</dbReference>
<dbReference type="InterPro" id="IPR036249">
    <property type="entry name" value="Thioredoxin-like_sf"/>
</dbReference>
<evidence type="ECO:0000256" key="5">
    <source>
        <dbReference type="PIRSR" id="PIRSR000077-4"/>
    </source>
</evidence>
<dbReference type="CDD" id="cd02947">
    <property type="entry name" value="TRX_family"/>
    <property type="match status" value="1"/>
</dbReference>
<dbReference type="InterPro" id="IPR013766">
    <property type="entry name" value="Thioredoxin_domain"/>
</dbReference>
<evidence type="ECO:0000256" key="3">
    <source>
        <dbReference type="PIRNR" id="PIRNR000077"/>
    </source>
</evidence>
<dbReference type="PRINTS" id="PR00421">
    <property type="entry name" value="THIOREDOXIN"/>
</dbReference>
<dbReference type="PROSITE" id="PS51352">
    <property type="entry name" value="THIOREDOXIN_2"/>
    <property type="match status" value="1"/>
</dbReference>
<evidence type="ECO:0000256" key="4">
    <source>
        <dbReference type="PIRSR" id="PIRSR000077-1"/>
    </source>
</evidence>
<feature type="active site" description="Nucleophile" evidence="4">
    <location>
        <position position="34"/>
    </location>
</feature>
<evidence type="ECO:0000256" key="2">
    <source>
        <dbReference type="ARBA" id="ARBA00023157"/>
    </source>
</evidence>
<evidence type="ECO:0000313" key="7">
    <source>
        <dbReference type="EMBL" id="TFK21546.1"/>
    </source>
</evidence>
<keyword evidence="8" id="KW-1185">Reference proteome</keyword>
<evidence type="ECO:0000259" key="6">
    <source>
        <dbReference type="PROSITE" id="PS51352"/>
    </source>
</evidence>
<evidence type="ECO:0000256" key="1">
    <source>
        <dbReference type="ARBA" id="ARBA00020570"/>
    </source>
</evidence>
<name>A0A5C3KMV1_COPMA</name>
<dbReference type="AlphaFoldDB" id="A0A5C3KMV1"/>
<dbReference type="Proteomes" id="UP000307440">
    <property type="component" value="Unassembled WGS sequence"/>
</dbReference>
<accession>A0A5C3KMV1</accession>
<keyword evidence="2 5" id="KW-1015">Disulfide bond</keyword>
<dbReference type="Pfam" id="PF00085">
    <property type="entry name" value="Thioredoxin"/>
    <property type="match status" value="1"/>
</dbReference>
<gene>
    <name evidence="7" type="ORF">FA15DRAFT_672479</name>
</gene>
<protein>
    <recommendedName>
        <fullName evidence="1 3">Thioredoxin</fullName>
    </recommendedName>
</protein>
<comment type="similarity">
    <text evidence="3">Belongs to the thioredoxin family.</text>
</comment>
<reference evidence="7 8" key="1">
    <citation type="journal article" date="2019" name="Nat. Ecol. Evol.">
        <title>Megaphylogeny resolves global patterns of mushroom evolution.</title>
        <authorList>
            <person name="Varga T."/>
            <person name="Krizsan K."/>
            <person name="Foldi C."/>
            <person name="Dima B."/>
            <person name="Sanchez-Garcia M."/>
            <person name="Sanchez-Ramirez S."/>
            <person name="Szollosi G.J."/>
            <person name="Szarkandi J.G."/>
            <person name="Papp V."/>
            <person name="Albert L."/>
            <person name="Andreopoulos W."/>
            <person name="Angelini C."/>
            <person name="Antonin V."/>
            <person name="Barry K.W."/>
            <person name="Bougher N.L."/>
            <person name="Buchanan P."/>
            <person name="Buyck B."/>
            <person name="Bense V."/>
            <person name="Catcheside P."/>
            <person name="Chovatia M."/>
            <person name="Cooper J."/>
            <person name="Damon W."/>
            <person name="Desjardin D."/>
            <person name="Finy P."/>
            <person name="Geml J."/>
            <person name="Haridas S."/>
            <person name="Hughes K."/>
            <person name="Justo A."/>
            <person name="Karasinski D."/>
            <person name="Kautmanova I."/>
            <person name="Kiss B."/>
            <person name="Kocsube S."/>
            <person name="Kotiranta H."/>
            <person name="LaButti K.M."/>
            <person name="Lechner B.E."/>
            <person name="Liimatainen K."/>
            <person name="Lipzen A."/>
            <person name="Lukacs Z."/>
            <person name="Mihaltcheva S."/>
            <person name="Morgado L.N."/>
            <person name="Niskanen T."/>
            <person name="Noordeloos M.E."/>
            <person name="Ohm R.A."/>
            <person name="Ortiz-Santana B."/>
            <person name="Ovrebo C."/>
            <person name="Racz N."/>
            <person name="Riley R."/>
            <person name="Savchenko A."/>
            <person name="Shiryaev A."/>
            <person name="Soop K."/>
            <person name="Spirin V."/>
            <person name="Szebenyi C."/>
            <person name="Tomsovsky M."/>
            <person name="Tulloss R.E."/>
            <person name="Uehling J."/>
            <person name="Grigoriev I.V."/>
            <person name="Vagvolgyi C."/>
            <person name="Papp T."/>
            <person name="Martin F.M."/>
            <person name="Miettinen O."/>
            <person name="Hibbett D.S."/>
            <person name="Nagy L.G."/>
        </authorList>
    </citation>
    <scope>NUCLEOTIDE SEQUENCE [LARGE SCALE GENOMIC DNA]</scope>
    <source>
        <strain evidence="7 8">CBS 121175</strain>
    </source>
</reference>
<dbReference type="PIRSF" id="PIRSF000077">
    <property type="entry name" value="Thioredoxin"/>
    <property type="match status" value="1"/>
</dbReference>
<feature type="site" description="Contributes to redox potential value" evidence="4">
    <location>
        <position position="33"/>
    </location>
</feature>
<feature type="active site" description="Nucleophile" evidence="4">
    <location>
        <position position="31"/>
    </location>
</feature>
<evidence type="ECO:0000313" key="8">
    <source>
        <dbReference type="Proteomes" id="UP000307440"/>
    </source>
</evidence>
<feature type="domain" description="Thioredoxin" evidence="6">
    <location>
        <begin position="1"/>
        <end position="105"/>
    </location>
</feature>
<keyword evidence="5" id="KW-0676">Redox-active center</keyword>
<organism evidence="7 8">
    <name type="scientific">Coprinopsis marcescibilis</name>
    <name type="common">Agaric fungus</name>
    <name type="synonym">Psathyrella marcescibilis</name>
    <dbReference type="NCBI Taxonomy" id="230819"/>
    <lineage>
        <taxon>Eukaryota</taxon>
        <taxon>Fungi</taxon>
        <taxon>Dikarya</taxon>
        <taxon>Basidiomycota</taxon>
        <taxon>Agaricomycotina</taxon>
        <taxon>Agaricomycetes</taxon>
        <taxon>Agaricomycetidae</taxon>
        <taxon>Agaricales</taxon>
        <taxon>Agaricineae</taxon>
        <taxon>Psathyrellaceae</taxon>
        <taxon>Coprinopsis</taxon>
    </lineage>
</organism>
<dbReference type="FunFam" id="3.40.30.10:FF:000245">
    <property type="entry name" value="Thioredoxin"/>
    <property type="match status" value="1"/>
</dbReference>
<dbReference type="OrthoDB" id="2121326at2759"/>
<dbReference type="EMBL" id="ML210265">
    <property type="protein sequence ID" value="TFK21546.1"/>
    <property type="molecule type" value="Genomic_DNA"/>
</dbReference>
<dbReference type="InterPro" id="IPR017937">
    <property type="entry name" value="Thioredoxin_CS"/>
</dbReference>
<dbReference type="STRING" id="230819.A0A5C3KMV1"/>
<sequence>MPVHAITSPEQLKDLITSGKPALIDFWATWCGACAVMSPIFEYLSTKTNKIGFYSVDIDAQKHIAEAVGIRSTPTFIFFSGGDKREEIVGADPAALERIIKTFKS</sequence>
<dbReference type="GO" id="GO:0015035">
    <property type="term" value="F:protein-disulfide reductase activity"/>
    <property type="evidence" value="ECO:0007669"/>
    <property type="project" value="InterPro"/>
</dbReference>
<dbReference type="Gene3D" id="3.40.30.10">
    <property type="entry name" value="Glutaredoxin"/>
    <property type="match status" value="1"/>
</dbReference>
<proteinExistence type="inferred from homology"/>
<feature type="disulfide bond" description="Redox-active" evidence="5">
    <location>
        <begin position="31"/>
        <end position="34"/>
    </location>
</feature>
<dbReference type="InterPro" id="IPR005746">
    <property type="entry name" value="Thioredoxin"/>
</dbReference>
<dbReference type="PANTHER" id="PTHR46115">
    <property type="entry name" value="THIOREDOXIN-LIKE PROTEIN 1"/>
    <property type="match status" value="1"/>
</dbReference>